<comment type="similarity">
    <text evidence="1">Belongs to the methyltransferase superfamily. NTM1 family.</text>
</comment>
<comment type="catalytic activity">
    <reaction evidence="10">
        <text>N-terminal L-alanyl-L-prolyl-L-lysyl-[protein] + 3 S-adenosyl-L-methionine = N-terminal N,N,N-trimethyl-L-alanyl-L-prolyl-L-lysyl-[protein] + 3 S-adenosyl-L-homocysteine + 3 H(+)</text>
        <dbReference type="Rhea" id="RHEA:54712"/>
        <dbReference type="Rhea" id="RHEA-COMP:13785"/>
        <dbReference type="Rhea" id="RHEA-COMP:13971"/>
        <dbReference type="ChEBI" id="CHEBI:15378"/>
        <dbReference type="ChEBI" id="CHEBI:57856"/>
        <dbReference type="ChEBI" id="CHEBI:59789"/>
        <dbReference type="ChEBI" id="CHEBI:138057"/>
        <dbReference type="ChEBI" id="CHEBI:138315"/>
        <dbReference type="EC" id="2.1.1.244"/>
    </reaction>
</comment>
<dbReference type="EC" id="2.1.1.244" evidence="5"/>
<evidence type="ECO:0000256" key="8">
    <source>
        <dbReference type="ARBA" id="ARBA00047306"/>
    </source>
</evidence>
<dbReference type="PANTHER" id="PTHR12753:SF0">
    <property type="entry name" value="ALPHA N-TERMINAL PROTEIN METHYLTRANSFERASE 1"/>
    <property type="match status" value="1"/>
</dbReference>
<dbReference type="EMBL" id="AP024447">
    <property type="protein sequence ID" value="BCS25887.1"/>
    <property type="molecule type" value="Genomic_DNA"/>
</dbReference>
<accession>A0A7R8APE1</accession>
<dbReference type="InterPro" id="IPR008576">
    <property type="entry name" value="MeTrfase_NTM1"/>
</dbReference>
<evidence type="ECO:0000256" key="7">
    <source>
        <dbReference type="ARBA" id="ARBA00043129"/>
    </source>
</evidence>
<evidence type="ECO:0000256" key="6">
    <source>
        <dbReference type="ARBA" id="ARBA00039449"/>
    </source>
</evidence>
<dbReference type="Proteomes" id="UP000654913">
    <property type="component" value="Chromosome 5"/>
</dbReference>
<protein>
    <recommendedName>
        <fullName evidence="6">Alpha N-terminal protein methyltransferase 1</fullName>
        <ecNumber evidence="5">2.1.1.244</ecNumber>
    </recommendedName>
    <alternativeName>
        <fullName evidence="7">X-Pro-Lys N-terminal protein methyltransferase 1</fullName>
    </alternativeName>
</protein>
<evidence type="ECO:0000256" key="10">
    <source>
        <dbReference type="ARBA" id="ARBA00048167"/>
    </source>
</evidence>
<evidence type="ECO:0000256" key="3">
    <source>
        <dbReference type="ARBA" id="ARBA00022679"/>
    </source>
</evidence>
<sequence length="242" mass="26792">MSSEQPNKDGDRVDMNINPSASIDYWNSIPATAGGMLGMLGAYPWYSRIDLRGSKTFLGKVRRLIPGCPTEGKLNQAADCGAGVGRVTEGFLSQVCDVVDAVEPVAKFTQVINESPLKSSNVVGDVYTIGLQDWNPDKKYDLIWIQFCIGHLNDHQLVEIIKRCCAALTETGVIVLKENMSTDSQGHDMYDDEDSSVTRTDAKFRSLFEDAGMRVITSEIQTGFPKNFKLLPVRFYALRPKT</sequence>
<name>A0A7R8APE1_9EURO</name>
<evidence type="ECO:0000313" key="12">
    <source>
        <dbReference type="EMBL" id="BCS25887.1"/>
    </source>
</evidence>
<dbReference type="GO" id="GO:0071885">
    <property type="term" value="F:N-terminal protein N-methyltransferase activity"/>
    <property type="evidence" value="ECO:0007669"/>
    <property type="project" value="UniProtKB-EC"/>
</dbReference>
<organism evidence="12 13">
    <name type="scientific">Aspergillus puulaauensis</name>
    <dbReference type="NCBI Taxonomy" id="1220207"/>
    <lineage>
        <taxon>Eukaryota</taxon>
        <taxon>Fungi</taxon>
        <taxon>Dikarya</taxon>
        <taxon>Ascomycota</taxon>
        <taxon>Pezizomycotina</taxon>
        <taxon>Eurotiomycetes</taxon>
        <taxon>Eurotiomycetidae</taxon>
        <taxon>Eurotiales</taxon>
        <taxon>Aspergillaceae</taxon>
        <taxon>Aspergillus</taxon>
    </lineage>
</organism>
<comment type="catalytic activity">
    <reaction evidence="9">
        <text>N-terminal L-prolyl-L-prolyl-L-lysyl-[protein] + 2 S-adenosyl-L-methionine = N-terminal N,N-dimethyl-L-prolyl-L-prolyl-L-lysyl-[protein] + 2 S-adenosyl-L-homocysteine + 2 H(+)</text>
        <dbReference type="Rhea" id="RHEA:54736"/>
        <dbReference type="Rhea" id="RHEA-COMP:13787"/>
        <dbReference type="Rhea" id="RHEA-COMP:13974"/>
        <dbReference type="ChEBI" id="CHEBI:15378"/>
        <dbReference type="ChEBI" id="CHEBI:57856"/>
        <dbReference type="ChEBI" id="CHEBI:59789"/>
        <dbReference type="ChEBI" id="CHEBI:138059"/>
        <dbReference type="ChEBI" id="CHEBI:138318"/>
        <dbReference type="EC" id="2.1.1.244"/>
    </reaction>
</comment>
<dbReference type="AlphaFoldDB" id="A0A7R8APE1"/>
<feature type="binding site" evidence="11">
    <location>
        <position position="86"/>
    </location>
    <ligand>
        <name>S-adenosyl-L-methionine</name>
        <dbReference type="ChEBI" id="CHEBI:59789"/>
    </ligand>
</feature>
<keyword evidence="3 12" id="KW-0808">Transferase</keyword>
<dbReference type="KEGG" id="apuu:APUU_50598S"/>
<feature type="binding site" evidence="11">
    <location>
        <begin position="131"/>
        <end position="132"/>
    </location>
    <ligand>
        <name>S-adenosyl-L-methionine</name>
        <dbReference type="ChEBI" id="CHEBI:59789"/>
    </ligand>
</feature>
<dbReference type="OrthoDB" id="1298661at2759"/>
<dbReference type="GO" id="GO:0032259">
    <property type="term" value="P:methylation"/>
    <property type="evidence" value="ECO:0007669"/>
    <property type="project" value="UniProtKB-KW"/>
</dbReference>
<dbReference type="Pfam" id="PF05891">
    <property type="entry name" value="Methyltransf_PK"/>
    <property type="match status" value="1"/>
</dbReference>
<dbReference type="PANTHER" id="PTHR12753">
    <property type="entry name" value="AD-003 - RELATED"/>
    <property type="match status" value="1"/>
</dbReference>
<keyword evidence="2 12" id="KW-0489">Methyltransferase</keyword>
<dbReference type="InterPro" id="IPR029063">
    <property type="entry name" value="SAM-dependent_MTases_sf"/>
</dbReference>
<evidence type="ECO:0000256" key="1">
    <source>
        <dbReference type="ARBA" id="ARBA00009059"/>
    </source>
</evidence>
<evidence type="ECO:0000256" key="9">
    <source>
        <dbReference type="ARBA" id="ARBA00047885"/>
    </source>
</evidence>
<comment type="catalytic activity">
    <reaction evidence="8">
        <text>N-terminal L-seryl-L-prolyl-L-lysyl-[protein] + 3 S-adenosyl-L-methionine = N-terminal N,N,N-trimethyl-L-seryl-L-prolyl-L-lysyl-[protein] + 3 S-adenosyl-L-homocysteine + 3 H(+)</text>
        <dbReference type="Rhea" id="RHEA:54724"/>
        <dbReference type="Rhea" id="RHEA-COMP:13789"/>
        <dbReference type="Rhea" id="RHEA-COMP:13973"/>
        <dbReference type="ChEBI" id="CHEBI:15378"/>
        <dbReference type="ChEBI" id="CHEBI:57856"/>
        <dbReference type="ChEBI" id="CHEBI:59789"/>
        <dbReference type="ChEBI" id="CHEBI:138061"/>
        <dbReference type="ChEBI" id="CHEBI:138317"/>
        <dbReference type="EC" id="2.1.1.244"/>
    </reaction>
</comment>
<gene>
    <name evidence="12" type="primary">TAE1</name>
    <name evidence="12" type="ORF">APUU_50598S</name>
</gene>
<evidence type="ECO:0000313" key="13">
    <source>
        <dbReference type="Proteomes" id="UP000654913"/>
    </source>
</evidence>
<reference evidence="12" key="2">
    <citation type="submission" date="2021-02" db="EMBL/GenBank/DDBJ databases">
        <title>Aspergillus puulaauensis MK2 genome sequence.</title>
        <authorList>
            <person name="Futagami T."/>
            <person name="Mori K."/>
            <person name="Kadooka C."/>
            <person name="Tanaka T."/>
        </authorList>
    </citation>
    <scope>NUCLEOTIDE SEQUENCE</scope>
    <source>
        <strain evidence="12">MK2</strain>
    </source>
</reference>
<feature type="binding site" evidence="11">
    <location>
        <position position="146"/>
    </location>
    <ligand>
        <name>S-adenosyl-L-methionine</name>
        <dbReference type="ChEBI" id="CHEBI:59789"/>
    </ligand>
</feature>
<dbReference type="GO" id="GO:0005737">
    <property type="term" value="C:cytoplasm"/>
    <property type="evidence" value="ECO:0007669"/>
    <property type="project" value="TreeGrafter"/>
</dbReference>
<evidence type="ECO:0000256" key="5">
    <source>
        <dbReference type="ARBA" id="ARBA00039112"/>
    </source>
</evidence>
<reference evidence="12" key="1">
    <citation type="submission" date="2021-01" db="EMBL/GenBank/DDBJ databases">
        <authorList>
            <consortium name="Aspergillus puulaauensis MK2 genome sequencing consortium"/>
            <person name="Kazuki M."/>
            <person name="Futagami T."/>
        </authorList>
    </citation>
    <scope>NUCLEOTIDE SEQUENCE</scope>
    <source>
        <strain evidence="12">MK2</strain>
    </source>
</reference>
<proteinExistence type="inferred from homology"/>
<dbReference type="SUPFAM" id="SSF53335">
    <property type="entry name" value="S-adenosyl-L-methionine-dependent methyltransferases"/>
    <property type="match status" value="1"/>
</dbReference>
<keyword evidence="4 11" id="KW-0949">S-adenosyl-L-methionine</keyword>
<feature type="binding site" evidence="11">
    <location>
        <position position="81"/>
    </location>
    <ligand>
        <name>S-adenosyl-L-methionine</name>
        <dbReference type="ChEBI" id="CHEBI:59789"/>
    </ligand>
</feature>
<dbReference type="RefSeq" id="XP_041558081.1">
    <property type="nucleotide sequence ID" value="XM_041705613.1"/>
</dbReference>
<dbReference type="CDD" id="cd02440">
    <property type="entry name" value="AdoMet_MTases"/>
    <property type="match status" value="1"/>
</dbReference>
<dbReference type="Gene3D" id="3.40.50.150">
    <property type="entry name" value="Vaccinia Virus protein VP39"/>
    <property type="match status" value="1"/>
</dbReference>
<keyword evidence="13" id="KW-1185">Reference proteome</keyword>
<evidence type="ECO:0000256" key="2">
    <source>
        <dbReference type="ARBA" id="ARBA00022603"/>
    </source>
</evidence>
<evidence type="ECO:0000256" key="4">
    <source>
        <dbReference type="ARBA" id="ARBA00022691"/>
    </source>
</evidence>
<evidence type="ECO:0000256" key="11">
    <source>
        <dbReference type="PIRSR" id="PIRSR016958-1"/>
    </source>
</evidence>
<dbReference type="GeneID" id="64975892"/>
<dbReference type="PIRSF" id="PIRSF016958">
    <property type="entry name" value="DUF858_MeTrfase_lik"/>
    <property type="match status" value="1"/>
</dbReference>